<sequence>FIIYTLDSFSLSSNRLQNTIPLSSNLYQHETNNMKLPSLASVYLVFGLAHGAALSEKVLVEAHSQIMGNASAVLGWQLAGSQQSMAPLEMGCKDITSLGHGNWISVGLDSDVIEDVFCTAASAPSNASATALAEIKLSVTDIFITQLLNAFGDNTEASAQWLCKNFNYTAMNDELALDSGRVGRAFCLNRPYGTDWVNPTHEVDIVADPRIYDLASYLAAILYTFSASSPTERWVMCEQYHYMAQAQLKLGINSNIVREELCIDHDIPLMTAHLVQTKMAGSSTNIFEQQLIVATDAFGDEQKMTWLCENIEHRDLGLLGMTPSNSLFCLV</sequence>
<comment type="caution">
    <text evidence="1">The sequence shown here is derived from an EMBL/GenBank/DDBJ whole genome shotgun (WGS) entry which is preliminary data.</text>
</comment>
<evidence type="ECO:0000313" key="1">
    <source>
        <dbReference type="EMBL" id="THW93551.1"/>
    </source>
</evidence>
<accession>A0A4S9BJA6</accession>
<protein>
    <submittedName>
        <fullName evidence="1">Uncharacterized protein</fullName>
    </submittedName>
</protein>
<evidence type="ECO:0000313" key="2">
    <source>
        <dbReference type="Proteomes" id="UP000304928"/>
    </source>
</evidence>
<dbReference type="Proteomes" id="UP000304928">
    <property type="component" value="Unassembled WGS sequence"/>
</dbReference>
<reference evidence="1 2" key="1">
    <citation type="submission" date="2018-10" db="EMBL/GenBank/DDBJ databases">
        <title>Fifty Aureobasidium pullulans genomes reveal a recombining polyextremotolerant generalist.</title>
        <authorList>
            <person name="Gostincar C."/>
            <person name="Turk M."/>
            <person name="Zajc J."/>
            <person name="Gunde-Cimerman N."/>
        </authorList>
    </citation>
    <scope>NUCLEOTIDE SEQUENCE [LARGE SCALE GENOMIC DNA]</scope>
    <source>
        <strain evidence="1 2">EXF-10507</strain>
    </source>
</reference>
<feature type="non-terminal residue" evidence="1">
    <location>
        <position position="1"/>
    </location>
</feature>
<name>A0A4S9BJA6_AURPU</name>
<proteinExistence type="predicted"/>
<gene>
    <name evidence="1" type="ORF">D6D15_02315</name>
</gene>
<dbReference type="EMBL" id="QZAR01000023">
    <property type="protein sequence ID" value="THW93551.1"/>
    <property type="molecule type" value="Genomic_DNA"/>
</dbReference>
<dbReference type="AlphaFoldDB" id="A0A4S9BJA6"/>
<organism evidence="1 2">
    <name type="scientific">Aureobasidium pullulans</name>
    <name type="common">Black yeast</name>
    <name type="synonym">Pullularia pullulans</name>
    <dbReference type="NCBI Taxonomy" id="5580"/>
    <lineage>
        <taxon>Eukaryota</taxon>
        <taxon>Fungi</taxon>
        <taxon>Dikarya</taxon>
        <taxon>Ascomycota</taxon>
        <taxon>Pezizomycotina</taxon>
        <taxon>Dothideomycetes</taxon>
        <taxon>Dothideomycetidae</taxon>
        <taxon>Dothideales</taxon>
        <taxon>Saccotheciaceae</taxon>
        <taxon>Aureobasidium</taxon>
    </lineage>
</organism>